<gene>
    <name evidence="2" type="primary">rutD</name>
    <name evidence="4" type="ORF">FHS31_000974</name>
</gene>
<organism evidence="4 5">
    <name type="scientific">Sphingomonas vulcanisoli</name>
    <dbReference type="NCBI Taxonomy" id="1658060"/>
    <lineage>
        <taxon>Bacteria</taxon>
        <taxon>Pseudomonadati</taxon>
        <taxon>Pseudomonadota</taxon>
        <taxon>Alphaproteobacteria</taxon>
        <taxon>Sphingomonadales</taxon>
        <taxon>Sphingomonadaceae</taxon>
        <taxon>Sphingomonas</taxon>
    </lineage>
</organism>
<dbReference type="Proteomes" id="UP000727456">
    <property type="component" value="Unassembled WGS sequence"/>
</dbReference>
<name>A0ABX0TPB7_9SPHN</name>
<evidence type="ECO:0000259" key="3">
    <source>
        <dbReference type="Pfam" id="PF00561"/>
    </source>
</evidence>
<sequence length="261" mass="27523">MPLTSGLYWEAEGSPSAPALVLASGLGGSAHYWQPNLVPLAQHYRVITYDQRGTGRSDRAFPASVTVADFADDILAVMDAAGVEKAHLVGHALGAAAGLALATKAPERLDKLVLVNGWAAPDPHFARCFDARLSLLRDSGVRAYIAAQPIFLYPADWSSRHSAELDGEEDAHVAAFPAIRTVEARIAALRAFDISMLLGQIATPALVLSAADDALVPPHCSDVLTAMLPNATPARMAWGGHACNVTDPDGFHALVLDFLGT</sequence>
<evidence type="ECO:0000256" key="2">
    <source>
        <dbReference type="HAMAP-Rule" id="MF_00832"/>
    </source>
</evidence>
<dbReference type="SUPFAM" id="SSF53474">
    <property type="entry name" value="alpha/beta-Hydrolases"/>
    <property type="match status" value="1"/>
</dbReference>
<dbReference type="EC" id="3.5.1.-" evidence="2"/>
<comment type="similarity">
    <text evidence="2">Belongs to the AB hydrolase superfamily. Hydrolase RutD family.</text>
</comment>
<feature type="domain" description="AB hydrolase-1" evidence="3">
    <location>
        <begin position="18"/>
        <end position="244"/>
    </location>
</feature>
<reference evidence="4 5" key="1">
    <citation type="submission" date="2020-03" db="EMBL/GenBank/DDBJ databases">
        <title>Genomic Encyclopedia of Type Strains, Phase III (KMG-III): the genomes of soil and plant-associated and newly described type strains.</title>
        <authorList>
            <person name="Whitman W."/>
        </authorList>
    </citation>
    <scope>NUCLEOTIDE SEQUENCE [LARGE SCALE GENOMIC DNA]</scope>
    <source>
        <strain evidence="4 5">CECT 8804</strain>
    </source>
</reference>
<dbReference type="HAMAP" id="MF_00832">
    <property type="entry name" value="RutD"/>
    <property type="match status" value="1"/>
</dbReference>
<dbReference type="PANTHER" id="PTHR43798:SF31">
    <property type="entry name" value="AB HYDROLASE SUPERFAMILY PROTEIN YCLE"/>
    <property type="match status" value="1"/>
</dbReference>
<dbReference type="InterPro" id="IPR000073">
    <property type="entry name" value="AB_hydrolase_1"/>
</dbReference>
<keyword evidence="5" id="KW-1185">Reference proteome</keyword>
<dbReference type="InterPro" id="IPR050266">
    <property type="entry name" value="AB_hydrolase_sf"/>
</dbReference>
<accession>A0ABX0TPB7</accession>
<proteinExistence type="inferred from homology"/>
<dbReference type="InterPro" id="IPR019913">
    <property type="entry name" value="Pyrimidine_utilisation_RutD"/>
</dbReference>
<comment type="caution">
    <text evidence="4">The sequence shown here is derived from an EMBL/GenBank/DDBJ whole genome shotgun (WGS) entry which is preliminary data.</text>
</comment>
<evidence type="ECO:0000313" key="5">
    <source>
        <dbReference type="Proteomes" id="UP000727456"/>
    </source>
</evidence>
<dbReference type="EMBL" id="JAAOZC010000002">
    <property type="protein sequence ID" value="NIJ07378.1"/>
    <property type="molecule type" value="Genomic_DNA"/>
</dbReference>
<dbReference type="PANTHER" id="PTHR43798">
    <property type="entry name" value="MONOACYLGLYCEROL LIPASE"/>
    <property type="match status" value="1"/>
</dbReference>
<dbReference type="Pfam" id="PF00561">
    <property type="entry name" value="Abhydrolase_1"/>
    <property type="match status" value="1"/>
</dbReference>
<dbReference type="NCBIfam" id="TIGR03611">
    <property type="entry name" value="RutD"/>
    <property type="match status" value="1"/>
</dbReference>
<evidence type="ECO:0000256" key="1">
    <source>
        <dbReference type="ARBA" id="ARBA00022801"/>
    </source>
</evidence>
<protein>
    <recommendedName>
        <fullName evidence="2">Putative carbamate hydrolase RutD</fullName>
        <ecNumber evidence="2">3.5.1.-</ecNumber>
    </recommendedName>
    <alternativeName>
        <fullName evidence="2">Aminohydrolase</fullName>
    </alternativeName>
</protein>
<comment type="catalytic activity">
    <reaction evidence="2">
        <text>carbamate + 2 H(+) = NH4(+) + CO2</text>
        <dbReference type="Rhea" id="RHEA:15649"/>
        <dbReference type="ChEBI" id="CHEBI:13941"/>
        <dbReference type="ChEBI" id="CHEBI:15378"/>
        <dbReference type="ChEBI" id="CHEBI:16526"/>
        <dbReference type="ChEBI" id="CHEBI:28938"/>
    </reaction>
</comment>
<dbReference type="RefSeq" id="WP_167072247.1">
    <property type="nucleotide sequence ID" value="NZ_JAAOZC010000002.1"/>
</dbReference>
<dbReference type="InterPro" id="IPR029058">
    <property type="entry name" value="AB_hydrolase_fold"/>
</dbReference>
<keyword evidence="1 2" id="KW-0378">Hydrolase</keyword>
<dbReference type="PRINTS" id="PR00111">
    <property type="entry name" value="ABHYDROLASE"/>
</dbReference>
<dbReference type="GO" id="GO:0016787">
    <property type="term" value="F:hydrolase activity"/>
    <property type="evidence" value="ECO:0007669"/>
    <property type="project" value="UniProtKB-KW"/>
</dbReference>
<evidence type="ECO:0000313" key="4">
    <source>
        <dbReference type="EMBL" id="NIJ07378.1"/>
    </source>
</evidence>
<dbReference type="Gene3D" id="3.40.50.1820">
    <property type="entry name" value="alpha/beta hydrolase"/>
    <property type="match status" value="1"/>
</dbReference>
<comment type="function">
    <text evidence="2">Involved in pyrimidine catabolism. May facilitate the hydrolysis of carbamate, a reaction that can also occur spontaneously.</text>
</comment>